<dbReference type="Proteomes" id="UP001218208">
    <property type="component" value="Unassembled WGS sequence"/>
</dbReference>
<evidence type="ECO:0000256" key="6">
    <source>
        <dbReference type="ARBA" id="ARBA00022723"/>
    </source>
</evidence>
<reference evidence="16" key="4">
    <citation type="journal article" date="2020" name="Front. Microbiol.">
        <title>Genetic Variants of the DSF Quorum Sensing System in Stenotrophomonas maltophilia Influence Virulence and Resistance Phenotypes Among Genotypically Diverse Clinical Isolates.</title>
        <authorList>
            <person name="Yero D."/>
            <person name="Huedo P."/>
            <person name="Conchillo-Sole O."/>
            <person name="Martinez-Servat S."/>
            <person name="Mamat U."/>
            <person name="Coves X."/>
            <person name="Llanas F."/>
            <person name="Roca I."/>
            <person name="Vila J."/>
            <person name="Schaible U.E."/>
            <person name="Daura X."/>
            <person name="Gibert I."/>
        </authorList>
    </citation>
    <scope>NUCLEOTIDE SEQUENCE</scope>
    <source>
        <strain evidence="16">OG156</strain>
    </source>
</reference>
<evidence type="ECO:0000256" key="1">
    <source>
        <dbReference type="ARBA" id="ARBA00004651"/>
    </source>
</evidence>
<keyword evidence="12 13" id="KW-0472">Membrane</keyword>
<feature type="transmembrane region" description="Helical" evidence="13">
    <location>
        <begin position="12"/>
        <end position="33"/>
    </location>
</feature>
<feature type="binding site" description="M1 metal binding site" evidence="13">
    <location>
        <position position="139"/>
    </location>
    <ligand>
        <name>Zn(2+)</name>
        <dbReference type="ChEBI" id="CHEBI:29105"/>
    </ligand>
</feature>
<feature type="binding site" description="M1 metal binding site" evidence="13">
    <location>
        <position position="168"/>
    </location>
    <ligand>
        <name>Zn(2+)</name>
        <dbReference type="ChEBI" id="CHEBI:29105"/>
    </ligand>
</feature>
<evidence type="ECO:0000256" key="11">
    <source>
        <dbReference type="ARBA" id="ARBA00023065"/>
    </source>
</evidence>
<dbReference type="NCBIfam" id="NF003243">
    <property type="entry name" value="PRK04201.1"/>
    <property type="match status" value="1"/>
</dbReference>
<evidence type="ECO:0000256" key="2">
    <source>
        <dbReference type="ARBA" id="ARBA00009703"/>
    </source>
</evidence>
<evidence type="ECO:0000313" key="14">
    <source>
        <dbReference type="EMBL" id="AUI08298.1"/>
    </source>
</evidence>
<protein>
    <recommendedName>
        <fullName evidence="13">Zinc transporter ZupT</fullName>
    </recommendedName>
</protein>
<feature type="transmembrane region" description="Helical" evidence="13">
    <location>
        <begin position="77"/>
        <end position="99"/>
    </location>
</feature>
<dbReference type="InterPro" id="IPR023498">
    <property type="entry name" value="Zn_transptr_ZupT"/>
</dbReference>
<keyword evidence="7 13" id="KW-0862">Zinc</keyword>
<dbReference type="AlphaFoldDB" id="A0A0J8Q7Q6"/>
<name>A0A0J8Q7Q6_STEMA</name>
<dbReference type="Proteomes" id="UP000230167">
    <property type="component" value="Unassembled WGS sequence"/>
</dbReference>
<keyword evidence="4 13" id="KW-1003">Cell membrane</keyword>
<feature type="transmembrane region" description="Helical" evidence="13">
    <location>
        <begin position="249"/>
        <end position="267"/>
    </location>
</feature>
<evidence type="ECO:0000256" key="5">
    <source>
        <dbReference type="ARBA" id="ARBA00022692"/>
    </source>
</evidence>
<keyword evidence="10" id="KW-0408">Iron</keyword>
<dbReference type="PANTHER" id="PTHR11040">
    <property type="entry name" value="ZINC/IRON TRANSPORTER"/>
    <property type="match status" value="1"/>
</dbReference>
<feature type="binding site" description="M2 metal binding site" evidence="13">
    <location>
        <position position="197"/>
    </location>
    <ligand>
        <name>Fe(2+)</name>
        <dbReference type="ChEBI" id="CHEBI:29033"/>
    </ligand>
</feature>
<dbReference type="RefSeq" id="WP_014037815.1">
    <property type="nucleotide sequence ID" value="NZ_CBCPIZ010000026.1"/>
</dbReference>
<feature type="binding site" description="M2 metal binding site" evidence="13">
    <location>
        <position position="139"/>
    </location>
    <ligand>
        <name>Fe(2+)</name>
        <dbReference type="ChEBI" id="CHEBI:29033"/>
    </ligand>
</feature>
<dbReference type="PANTHER" id="PTHR11040:SF205">
    <property type="entry name" value="ZINC TRANSPORTER ZUPT"/>
    <property type="match status" value="1"/>
</dbReference>
<evidence type="ECO:0000313" key="17">
    <source>
        <dbReference type="EMBL" id="PJL32015.1"/>
    </source>
</evidence>
<feature type="binding site" description="M2 metal binding site" evidence="13">
    <location>
        <position position="165"/>
    </location>
    <ligand>
        <name>Fe(2+)</name>
        <dbReference type="ChEBI" id="CHEBI:29033"/>
    </ligand>
</feature>
<feature type="transmembrane region" description="Helical" evidence="13">
    <location>
        <begin position="157"/>
        <end position="178"/>
    </location>
</feature>
<comment type="catalytic activity">
    <reaction evidence="13">
        <text>Zn(2+)(in) = Zn(2+)(out)</text>
        <dbReference type="Rhea" id="RHEA:29351"/>
        <dbReference type="ChEBI" id="CHEBI:29105"/>
    </reaction>
</comment>
<gene>
    <name evidence="13 15" type="primary">zupT</name>
    <name evidence="17" type="ORF">B9Y64_10725</name>
    <name evidence="16" type="ORF">D7Y33_17125</name>
    <name evidence="15" type="ORF">QEG23_001278</name>
    <name evidence="14" type="ORF">SmaCSM2_14360</name>
</gene>
<dbReference type="EMBL" id="ABLOJW010000005">
    <property type="protein sequence ID" value="EKT4091781.1"/>
    <property type="molecule type" value="Genomic_DNA"/>
</dbReference>
<feature type="binding site" description="M1 metal binding site" evidence="13">
    <location>
        <position position="164"/>
    </location>
    <ligand>
        <name>Zn(2+)</name>
        <dbReference type="ChEBI" id="CHEBI:29105"/>
    </ligand>
</feature>
<evidence type="ECO:0000313" key="15">
    <source>
        <dbReference type="EMBL" id="EKT4091781.1"/>
    </source>
</evidence>
<feature type="binding site" description="M2 metal binding site" evidence="13">
    <location>
        <position position="136"/>
    </location>
    <ligand>
        <name>Fe(2+)</name>
        <dbReference type="ChEBI" id="CHEBI:29033"/>
    </ligand>
</feature>
<keyword evidence="11 13" id="KW-0406">Ion transport</keyword>
<dbReference type="HAMAP" id="MF_00548">
    <property type="entry name" value="ZupT"/>
    <property type="match status" value="1"/>
</dbReference>
<evidence type="ECO:0000313" key="18">
    <source>
        <dbReference type="Proteomes" id="UP000230167"/>
    </source>
</evidence>
<keyword evidence="5 13" id="KW-0812">Transmembrane</keyword>
<evidence type="ECO:0000256" key="8">
    <source>
        <dbReference type="ARBA" id="ARBA00022906"/>
    </source>
</evidence>
<feature type="transmembrane region" description="Helical" evidence="13">
    <location>
        <begin position="120"/>
        <end position="137"/>
    </location>
</feature>
<dbReference type="EMBL" id="CP025298">
    <property type="protein sequence ID" value="AUI08298.1"/>
    <property type="molecule type" value="Genomic_DNA"/>
</dbReference>
<dbReference type="Pfam" id="PF02535">
    <property type="entry name" value="Zip"/>
    <property type="match status" value="1"/>
</dbReference>
<dbReference type="InterPro" id="IPR003689">
    <property type="entry name" value="ZIP"/>
</dbReference>
<comment type="function">
    <text evidence="13">Mediates zinc uptake. May also transport other divalent cations.</text>
</comment>
<evidence type="ECO:0000256" key="7">
    <source>
        <dbReference type="ARBA" id="ARBA00022833"/>
    </source>
</evidence>
<evidence type="ECO:0000256" key="9">
    <source>
        <dbReference type="ARBA" id="ARBA00022989"/>
    </source>
</evidence>
<evidence type="ECO:0000313" key="19">
    <source>
        <dbReference type="Proteomes" id="UP000234414"/>
    </source>
</evidence>
<dbReference type="Proteomes" id="UP000822271">
    <property type="component" value="Unassembled WGS sequence"/>
</dbReference>
<comment type="subcellular location">
    <subcellularLocation>
        <location evidence="1 13">Cell membrane</location>
        <topology evidence="1 13">Multi-pass membrane protein</topology>
    </subcellularLocation>
</comment>
<evidence type="ECO:0000256" key="3">
    <source>
        <dbReference type="ARBA" id="ARBA00022448"/>
    </source>
</evidence>
<comment type="similarity">
    <text evidence="2 13">Belongs to the ZIP transporter (TC 2.A.5) family. ZupT subfamily.</text>
</comment>
<feature type="transmembrane region" description="Helical" evidence="13">
    <location>
        <begin position="219"/>
        <end position="237"/>
    </location>
</feature>
<dbReference type="OrthoDB" id="9787346at2"/>
<evidence type="ECO:0000256" key="12">
    <source>
        <dbReference type="ARBA" id="ARBA00023136"/>
    </source>
</evidence>
<reference evidence="14 19" key="2">
    <citation type="submission" date="2017-12" db="EMBL/GenBank/DDBJ databases">
        <title>Complete Genome Sequence of Stenotrophomonas maltophilia CSM2.</title>
        <authorList>
            <person name="Castro-Jaimes S."/>
            <person name="Lopez-Leal G."/>
            <person name="Barberena Jonas C."/>
            <person name="Bustos P."/>
            <person name="Perez-Oseguera A."/>
            <person name="Cevallos M.A."/>
        </authorList>
    </citation>
    <scope>NUCLEOTIDE SEQUENCE [LARGE SCALE GENOMIC DNA]</scope>
    <source>
        <strain evidence="14 19">CSM2</strain>
    </source>
</reference>
<reference evidence="16" key="3">
    <citation type="submission" date="2018-09" db="EMBL/GenBank/DDBJ databases">
        <authorList>
            <person name="Groschel M."/>
            <person name="Kohl T."/>
            <person name="Conchillo-Sole O."/>
            <person name="Mamat U."/>
            <person name="Yero D."/>
            <person name="Niemann S."/>
            <person name="Daura X."/>
            <person name="Gibert I."/>
        </authorList>
    </citation>
    <scope>NUCLEOTIDE SEQUENCE</scope>
    <source>
        <strain evidence="16">OG156</strain>
    </source>
</reference>
<evidence type="ECO:0000256" key="10">
    <source>
        <dbReference type="ARBA" id="ARBA00023004"/>
    </source>
</evidence>
<sequence>MLQIPPENIWIALAVTLAAGLATAIGSLLVLFSRRPNPRLLAFGLAFAGGAMVYVSLSEILNKSIASFALAYGERTGFTYGTLAFLLGVIVIVLIDHFIPNPHDSLDKQDPAFRENSREYLKRVALLTSIAITAHNFPEGLATFFATLESPSVGMPLAFAIAIHNIPEGIAIAVPVYFATQNKFYAFSASLLSGLAEPVGAALGYWLLSGSLSHATFGWVFGLIAGVMVFLALDELLPAAKRYAKGHETVYGLVAGMGTLAISLVLFKW</sequence>
<evidence type="ECO:0000256" key="4">
    <source>
        <dbReference type="ARBA" id="ARBA00022475"/>
    </source>
</evidence>
<keyword evidence="9 13" id="KW-1133">Transmembrane helix</keyword>
<accession>A0A0J8Q7Q6</accession>
<reference evidence="15" key="5">
    <citation type="submission" date="2022-07" db="EMBL/GenBank/DDBJ databases">
        <authorList>
            <consortium name="DAFM: The Division of Animal and Food Microbiology"/>
        </authorList>
    </citation>
    <scope>NUCLEOTIDE SEQUENCE</scope>
    <source>
        <strain evidence="15">19MO01SH01-2</strain>
    </source>
</reference>
<dbReference type="EMBL" id="RAUE01000028">
    <property type="protein sequence ID" value="MBA0312706.1"/>
    <property type="molecule type" value="Genomic_DNA"/>
</dbReference>
<dbReference type="GO" id="GO:0046872">
    <property type="term" value="F:metal ion binding"/>
    <property type="evidence" value="ECO:0007669"/>
    <property type="project" value="UniProtKB-KW"/>
</dbReference>
<keyword evidence="6" id="KW-0479">Metal-binding</keyword>
<keyword evidence="8 13" id="KW-0864">Zinc transport</keyword>
<organism evidence="17 18">
    <name type="scientific">Stenotrophomonas maltophilia</name>
    <name type="common">Pseudomonas maltophilia</name>
    <name type="synonym">Xanthomonas maltophilia</name>
    <dbReference type="NCBI Taxonomy" id="40324"/>
    <lineage>
        <taxon>Bacteria</taxon>
        <taxon>Pseudomonadati</taxon>
        <taxon>Pseudomonadota</taxon>
        <taxon>Gammaproteobacteria</taxon>
        <taxon>Lysobacterales</taxon>
        <taxon>Lysobacteraceae</taxon>
        <taxon>Stenotrophomonas</taxon>
        <taxon>Stenotrophomonas maltophilia group</taxon>
    </lineage>
</organism>
<dbReference type="EMBL" id="NEQV01000002">
    <property type="protein sequence ID" value="PJL32015.1"/>
    <property type="molecule type" value="Genomic_DNA"/>
</dbReference>
<feature type="binding site" description="M2 metal binding site" evidence="13">
    <location>
        <position position="168"/>
    </location>
    <ligand>
        <name>Fe(2+)</name>
        <dbReference type="ChEBI" id="CHEBI:29033"/>
    </ligand>
</feature>
<reference evidence="17 18" key="1">
    <citation type="journal article" date="2017" name="Front. Microbiol.">
        <title>Double-Face Meets the Bacterial World: The Opportunistic Pathogen Stenotrophomonas maltophilia.</title>
        <authorList>
            <person name="Lira F."/>
            <person name="Berg G."/>
            <person name="Martinez J.L."/>
        </authorList>
    </citation>
    <scope>NUCLEOTIDE SEQUENCE [LARGE SCALE GENOMIC DNA]</scope>
    <source>
        <strain evidence="17 18">EA1</strain>
    </source>
</reference>
<feature type="transmembrane region" description="Helical" evidence="13">
    <location>
        <begin position="185"/>
        <end position="207"/>
    </location>
</feature>
<proteinExistence type="inferred from homology"/>
<dbReference type="GO" id="GO:0005886">
    <property type="term" value="C:plasma membrane"/>
    <property type="evidence" value="ECO:0007669"/>
    <property type="project" value="UniProtKB-SubCell"/>
</dbReference>
<evidence type="ECO:0000256" key="13">
    <source>
        <dbReference type="HAMAP-Rule" id="MF_00548"/>
    </source>
</evidence>
<dbReference type="Proteomes" id="UP000234414">
    <property type="component" value="Chromosome"/>
</dbReference>
<evidence type="ECO:0000313" key="16">
    <source>
        <dbReference type="EMBL" id="MBA0312706.1"/>
    </source>
</evidence>
<feature type="transmembrane region" description="Helical" evidence="13">
    <location>
        <begin position="40"/>
        <end position="57"/>
    </location>
</feature>
<dbReference type="GO" id="GO:0005385">
    <property type="term" value="F:zinc ion transmembrane transporter activity"/>
    <property type="evidence" value="ECO:0007669"/>
    <property type="project" value="UniProtKB-UniRule"/>
</dbReference>
<keyword evidence="3 13" id="KW-0813">Transport</keyword>